<name>A0A6J7LA58_9ZZZZ</name>
<accession>A0A6J7LA58</accession>
<gene>
    <name evidence="1" type="ORF">UFOPK3772_02620</name>
</gene>
<reference evidence="1" key="1">
    <citation type="submission" date="2020-05" db="EMBL/GenBank/DDBJ databases">
        <authorList>
            <person name="Chiriac C."/>
            <person name="Salcher M."/>
            <person name="Ghai R."/>
            <person name="Kavagutti S V."/>
        </authorList>
    </citation>
    <scope>NUCLEOTIDE SEQUENCE</scope>
</reference>
<organism evidence="1">
    <name type="scientific">freshwater metagenome</name>
    <dbReference type="NCBI Taxonomy" id="449393"/>
    <lineage>
        <taxon>unclassified sequences</taxon>
        <taxon>metagenomes</taxon>
        <taxon>ecological metagenomes</taxon>
    </lineage>
</organism>
<evidence type="ECO:0000313" key="1">
    <source>
        <dbReference type="EMBL" id="CAB4965190.1"/>
    </source>
</evidence>
<sequence>MPAGQAAANHRAVPALVGGSPARLQPAEDPTVARVRVAGIGSVRAGTGRVRRSTVRVLMRLAGIDPLATAEGAPRRIGLVRVAVRIGLVRVEGIGEGSTGVGLHPQVTEIAKSIGRGWSVLETR</sequence>
<protein>
    <submittedName>
        <fullName evidence="1">Unannotated protein</fullName>
    </submittedName>
</protein>
<dbReference type="AlphaFoldDB" id="A0A6J7LA58"/>
<dbReference type="EMBL" id="CAFBNE010000107">
    <property type="protein sequence ID" value="CAB4965190.1"/>
    <property type="molecule type" value="Genomic_DNA"/>
</dbReference>
<proteinExistence type="predicted"/>